<organism evidence="1 2">
    <name type="scientific">Pisum sativum</name>
    <name type="common">Garden pea</name>
    <name type="synonym">Lathyrus oleraceus</name>
    <dbReference type="NCBI Taxonomy" id="3888"/>
    <lineage>
        <taxon>Eukaryota</taxon>
        <taxon>Viridiplantae</taxon>
        <taxon>Streptophyta</taxon>
        <taxon>Embryophyta</taxon>
        <taxon>Tracheophyta</taxon>
        <taxon>Spermatophyta</taxon>
        <taxon>Magnoliopsida</taxon>
        <taxon>eudicotyledons</taxon>
        <taxon>Gunneridae</taxon>
        <taxon>Pentapetalae</taxon>
        <taxon>rosids</taxon>
        <taxon>fabids</taxon>
        <taxon>Fabales</taxon>
        <taxon>Fabaceae</taxon>
        <taxon>Papilionoideae</taxon>
        <taxon>50 kb inversion clade</taxon>
        <taxon>NPAAA clade</taxon>
        <taxon>Hologalegina</taxon>
        <taxon>IRL clade</taxon>
        <taxon>Fabeae</taxon>
        <taxon>Lathyrus</taxon>
    </lineage>
</organism>
<name>A0A9D4ZS05_PEA</name>
<gene>
    <name evidence="1" type="ORF">KIW84_070283</name>
</gene>
<evidence type="ECO:0000313" key="1">
    <source>
        <dbReference type="EMBL" id="KAI5382806.1"/>
    </source>
</evidence>
<protein>
    <submittedName>
        <fullName evidence="1">Uncharacterized protein</fullName>
    </submittedName>
</protein>
<keyword evidence="2" id="KW-1185">Reference proteome</keyword>
<accession>A0A9D4ZS05</accession>
<sequence>MQHFNVSFHHGISKDDDAYDFVAYVCATQVDKDIFLEHDVDDMELRVRISKCVNGVTDVEGLDDEVVGWLYNSQDDRVTTLVDGFDGVDVNVPINQGKIVAGLLCISVARAWREKLIEKKIIEGDADNQYANLWRHVVVALSYRKQNLDDFVDDYYTREKYALCYGFSVSRIDGQEMWQEVKTDELLPPIYKNGPGRPMKVMIREFGENGARRRRLDVAYKFTKCNKFRNHALSCKSLTQDPNALKIKRKPKSEQARVEPKQKNVHYNAHVQPNVHVDVQLDVHSDMLPDVHGDVQPDTSQAGNKVDADNKFVVDDNVATSQASSCVVDTR</sequence>
<comment type="caution">
    <text evidence="1">The sequence shown here is derived from an EMBL/GenBank/DDBJ whole genome shotgun (WGS) entry which is preliminary data.</text>
</comment>
<dbReference type="Proteomes" id="UP001058974">
    <property type="component" value="Chromosome 7"/>
</dbReference>
<dbReference type="Gramene" id="Psat07G0028300-T1">
    <property type="protein sequence ID" value="KAI5382806.1"/>
    <property type="gene ID" value="KIW84_070283"/>
</dbReference>
<proteinExistence type="predicted"/>
<evidence type="ECO:0000313" key="2">
    <source>
        <dbReference type="Proteomes" id="UP001058974"/>
    </source>
</evidence>
<reference evidence="1 2" key="1">
    <citation type="journal article" date="2022" name="Nat. Genet.">
        <title>Improved pea reference genome and pan-genome highlight genomic features and evolutionary characteristics.</title>
        <authorList>
            <person name="Yang T."/>
            <person name="Liu R."/>
            <person name="Luo Y."/>
            <person name="Hu S."/>
            <person name="Wang D."/>
            <person name="Wang C."/>
            <person name="Pandey M.K."/>
            <person name="Ge S."/>
            <person name="Xu Q."/>
            <person name="Li N."/>
            <person name="Li G."/>
            <person name="Huang Y."/>
            <person name="Saxena R.K."/>
            <person name="Ji Y."/>
            <person name="Li M."/>
            <person name="Yan X."/>
            <person name="He Y."/>
            <person name="Liu Y."/>
            <person name="Wang X."/>
            <person name="Xiang C."/>
            <person name="Varshney R.K."/>
            <person name="Ding H."/>
            <person name="Gao S."/>
            <person name="Zong X."/>
        </authorList>
    </citation>
    <scope>NUCLEOTIDE SEQUENCE [LARGE SCALE GENOMIC DNA]</scope>
    <source>
        <strain evidence="1 2">cv. Zhongwan 6</strain>
    </source>
</reference>
<dbReference type="EMBL" id="JAMSHJ010000007">
    <property type="protein sequence ID" value="KAI5382806.1"/>
    <property type="molecule type" value="Genomic_DNA"/>
</dbReference>
<dbReference type="AlphaFoldDB" id="A0A9D4ZS05"/>